<dbReference type="SMART" id="SM00478">
    <property type="entry name" value="ENDO3c"/>
    <property type="match status" value="1"/>
</dbReference>
<feature type="domain" description="HhH-GPD" evidence="5">
    <location>
        <begin position="65"/>
        <end position="210"/>
    </location>
</feature>
<evidence type="ECO:0000256" key="1">
    <source>
        <dbReference type="ARBA" id="ARBA00000086"/>
    </source>
</evidence>
<evidence type="ECO:0000313" key="6">
    <source>
        <dbReference type="EMBL" id="PZW48984.1"/>
    </source>
</evidence>
<name>A0A2W7IND8_9PROT</name>
<dbReference type="InterPro" id="IPR051912">
    <property type="entry name" value="Alkylbase_DNA_Glycosylase/TA"/>
</dbReference>
<dbReference type="GO" id="GO:0032993">
    <property type="term" value="C:protein-DNA complex"/>
    <property type="evidence" value="ECO:0007669"/>
    <property type="project" value="TreeGrafter"/>
</dbReference>
<organism evidence="6 7">
    <name type="scientific">Humitalea rosea</name>
    <dbReference type="NCBI Taxonomy" id="990373"/>
    <lineage>
        <taxon>Bacteria</taxon>
        <taxon>Pseudomonadati</taxon>
        <taxon>Pseudomonadota</taxon>
        <taxon>Alphaproteobacteria</taxon>
        <taxon>Acetobacterales</taxon>
        <taxon>Roseomonadaceae</taxon>
        <taxon>Humitalea</taxon>
    </lineage>
</organism>
<dbReference type="Pfam" id="PF00730">
    <property type="entry name" value="HhH-GPD"/>
    <property type="match status" value="1"/>
</dbReference>
<comment type="catalytic activity">
    <reaction evidence="1">
        <text>Hydrolysis of alkylated DNA, releasing 3-methyladenine, 3-methylguanine, 7-methylguanine and 7-methyladenine.</text>
        <dbReference type="EC" id="3.2.2.21"/>
    </reaction>
</comment>
<evidence type="ECO:0000256" key="2">
    <source>
        <dbReference type="ARBA" id="ARBA00012000"/>
    </source>
</evidence>
<keyword evidence="3" id="KW-0227">DNA damage</keyword>
<keyword evidence="4" id="KW-0234">DNA repair</keyword>
<dbReference type="Proteomes" id="UP000249688">
    <property type="component" value="Unassembled WGS sequence"/>
</dbReference>
<evidence type="ECO:0000313" key="7">
    <source>
        <dbReference type="Proteomes" id="UP000249688"/>
    </source>
</evidence>
<evidence type="ECO:0000256" key="3">
    <source>
        <dbReference type="ARBA" id="ARBA00022763"/>
    </source>
</evidence>
<evidence type="ECO:0000256" key="4">
    <source>
        <dbReference type="ARBA" id="ARBA00023204"/>
    </source>
</evidence>
<dbReference type="Gene3D" id="1.10.1670.40">
    <property type="match status" value="1"/>
</dbReference>
<dbReference type="SUPFAM" id="SSF48150">
    <property type="entry name" value="DNA-glycosylase"/>
    <property type="match status" value="1"/>
</dbReference>
<dbReference type="GO" id="GO:0005737">
    <property type="term" value="C:cytoplasm"/>
    <property type="evidence" value="ECO:0007669"/>
    <property type="project" value="TreeGrafter"/>
</dbReference>
<dbReference type="RefSeq" id="WP_111396709.1">
    <property type="nucleotide sequence ID" value="NZ_QKYU01000003.1"/>
</dbReference>
<dbReference type="EC" id="3.2.2.21" evidence="2"/>
<comment type="caution">
    <text evidence="6">The sequence shown here is derived from an EMBL/GenBank/DDBJ whole genome shotgun (WGS) entry which is preliminary data.</text>
</comment>
<dbReference type="AlphaFoldDB" id="A0A2W7IND8"/>
<proteinExistence type="predicted"/>
<dbReference type="InterPro" id="IPR003265">
    <property type="entry name" value="HhH-GPD_domain"/>
</dbReference>
<dbReference type="EMBL" id="QKYU01000003">
    <property type="protein sequence ID" value="PZW48984.1"/>
    <property type="molecule type" value="Genomic_DNA"/>
</dbReference>
<protein>
    <recommendedName>
        <fullName evidence="2">DNA-3-methyladenine glycosylase II</fullName>
        <ecNumber evidence="2">3.2.2.21</ecNumber>
    </recommendedName>
</protein>
<dbReference type="GO" id="GO:0008725">
    <property type="term" value="F:DNA-3-methyladenine glycosylase activity"/>
    <property type="evidence" value="ECO:0007669"/>
    <property type="project" value="TreeGrafter"/>
</dbReference>
<dbReference type="CDD" id="cd00056">
    <property type="entry name" value="ENDO3c"/>
    <property type="match status" value="1"/>
</dbReference>
<dbReference type="GO" id="GO:0032131">
    <property type="term" value="F:alkylated DNA binding"/>
    <property type="evidence" value="ECO:0007669"/>
    <property type="project" value="TreeGrafter"/>
</dbReference>
<keyword evidence="7" id="KW-1185">Reference proteome</keyword>
<sequence>MGTPLTLPPPRQIPVAALRDIAALSAAHPAFALILPAAGPLDWRNRPVGFPGLLRTICGQLISNAAANAIWGRVAAIPGALDPLGLLALDEALLRAAGLSRPKVSHARALAAACLDGRLDFAAIAQAPDAAAIATLVAIPGLGPWTASVYLLFAEDRADIFPAGDVALAAGATDLLGLPARPDARALAVLAAGWAPWRGVAARLLWHWWRHRSGRPTGEVA</sequence>
<dbReference type="GO" id="GO:0006285">
    <property type="term" value="P:base-excision repair, AP site formation"/>
    <property type="evidence" value="ECO:0007669"/>
    <property type="project" value="TreeGrafter"/>
</dbReference>
<dbReference type="Gene3D" id="1.10.340.30">
    <property type="entry name" value="Hypothetical protein, domain 2"/>
    <property type="match status" value="1"/>
</dbReference>
<dbReference type="PANTHER" id="PTHR43003">
    <property type="entry name" value="DNA-3-METHYLADENINE GLYCOSYLASE"/>
    <property type="match status" value="1"/>
</dbReference>
<dbReference type="GO" id="GO:0006307">
    <property type="term" value="P:DNA alkylation repair"/>
    <property type="evidence" value="ECO:0007669"/>
    <property type="project" value="TreeGrafter"/>
</dbReference>
<gene>
    <name evidence="6" type="ORF">C8P66_1039</name>
</gene>
<dbReference type="GO" id="GO:0043916">
    <property type="term" value="F:DNA-7-methylguanine glycosylase activity"/>
    <property type="evidence" value="ECO:0007669"/>
    <property type="project" value="TreeGrafter"/>
</dbReference>
<reference evidence="6 7" key="1">
    <citation type="submission" date="2018-06" db="EMBL/GenBank/DDBJ databases">
        <title>Genomic Encyclopedia of Archaeal and Bacterial Type Strains, Phase II (KMG-II): from individual species to whole genera.</title>
        <authorList>
            <person name="Goeker M."/>
        </authorList>
    </citation>
    <scope>NUCLEOTIDE SEQUENCE [LARGE SCALE GENOMIC DNA]</scope>
    <source>
        <strain evidence="6 7">DSM 24525</strain>
    </source>
</reference>
<dbReference type="InterPro" id="IPR011257">
    <property type="entry name" value="DNA_glycosylase"/>
</dbReference>
<evidence type="ECO:0000259" key="5">
    <source>
        <dbReference type="SMART" id="SM00478"/>
    </source>
</evidence>
<dbReference type="OrthoDB" id="9811249at2"/>
<dbReference type="PANTHER" id="PTHR43003:SF5">
    <property type="entry name" value="DNA-3-METHYLADENINE GLYCOSYLASE"/>
    <property type="match status" value="1"/>
</dbReference>
<accession>A0A2W7IND8</accession>